<keyword evidence="5" id="KW-0067">ATP-binding</keyword>
<organism evidence="9 10">
    <name type="scientific">Chrysochromulina tobinii</name>
    <dbReference type="NCBI Taxonomy" id="1460289"/>
    <lineage>
        <taxon>Eukaryota</taxon>
        <taxon>Haptista</taxon>
        <taxon>Haptophyta</taxon>
        <taxon>Prymnesiophyceae</taxon>
        <taxon>Prymnesiales</taxon>
        <taxon>Chrysochromulinaceae</taxon>
        <taxon>Chrysochromulina</taxon>
    </lineage>
</organism>
<comment type="subcellular location">
    <subcellularLocation>
        <location evidence="1">Nucleus</location>
    </subcellularLocation>
</comment>
<evidence type="ECO:0000259" key="7">
    <source>
        <dbReference type="PROSITE" id="PS51192"/>
    </source>
</evidence>
<dbReference type="Proteomes" id="UP000037460">
    <property type="component" value="Unassembled WGS sequence"/>
</dbReference>
<dbReference type="Gene3D" id="3.40.220.10">
    <property type="entry name" value="Leucine Aminopeptidase, subunit E, domain 1"/>
    <property type="match status" value="1"/>
</dbReference>
<dbReference type="OrthoDB" id="5857104at2759"/>
<evidence type="ECO:0000256" key="1">
    <source>
        <dbReference type="ARBA" id="ARBA00004123"/>
    </source>
</evidence>
<dbReference type="GO" id="GO:0005634">
    <property type="term" value="C:nucleus"/>
    <property type="evidence" value="ECO:0007669"/>
    <property type="project" value="UniProtKB-SubCell"/>
</dbReference>
<evidence type="ECO:0000256" key="5">
    <source>
        <dbReference type="ARBA" id="ARBA00022840"/>
    </source>
</evidence>
<dbReference type="PROSITE" id="PS51194">
    <property type="entry name" value="HELICASE_CTER"/>
    <property type="match status" value="1"/>
</dbReference>
<dbReference type="InterPro" id="IPR014001">
    <property type="entry name" value="Helicase_ATP-bd"/>
</dbReference>
<comment type="caution">
    <text evidence="9">The sequence shown here is derived from an EMBL/GenBank/DDBJ whole genome shotgun (WGS) entry which is preliminary data.</text>
</comment>
<evidence type="ECO:0000256" key="4">
    <source>
        <dbReference type="ARBA" id="ARBA00022801"/>
    </source>
</evidence>
<feature type="domain" description="Helicase C-terminal" evidence="8">
    <location>
        <begin position="275"/>
        <end position="453"/>
    </location>
</feature>
<gene>
    <name evidence="9" type="ORF">Ctob_009051</name>
</gene>
<dbReference type="PANTHER" id="PTHR47157">
    <property type="entry name" value="CHROMODOMAIN-HELICASE-DNA-BINDING PROTEIN 1-LIKE"/>
    <property type="match status" value="1"/>
</dbReference>
<dbReference type="InterPro" id="IPR027417">
    <property type="entry name" value="P-loop_NTPase"/>
</dbReference>
<dbReference type="Pfam" id="PF00271">
    <property type="entry name" value="Helicase_C"/>
    <property type="match status" value="1"/>
</dbReference>
<keyword evidence="3" id="KW-0547">Nucleotide-binding</keyword>
<proteinExistence type="inferred from homology"/>
<protein>
    <submittedName>
        <fullName evidence="9">Snf2 super family</fullName>
    </submittedName>
</protein>
<reference evidence="10" key="1">
    <citation type="journal article" date="2015" name="PLoS Genet.">
        <title>Genome Sequence and Transcriptome Analyses of Chrysochromulina tobin: Metabolic Tools for Enhanced Algal Fitness in the Prominent Order Prymnesiales (Haptophyceae).</title>
        <authorList>
            <person name="Hovde B.T."/>
            <person name="Deodato C.R."/>
            <person name="Hunsperger H.M."/>
            <person name="Ryken S.A."/>
            <person name="Yost W."/>
            <person name="Jha R.K."/>
            <person name="Patterson J."/>
            <person name="Monnat R.J. Jr."/>
            <person name="Barlow S.B."/>
            <person name="Starkenburg S.R."/>
            <person name="Cattolico R.A."/>
        </authorList>
    </citation>
    <scope>NUCLEOTIDE SEQUENCE</scope>
    <source>
        <strain evidence="10">CCMP291</strain>
    </source>
</reference>
<dbReference type="InterPro" id="IPR038718">
    <property type="entry name" value="SNF2-like_sf"/>
</dbReference>
<comment type="similarity">
    <text evidence="2">Belongs to the SNF2/RAD54 helicase family.</text>
</comment>
<dbReference type="GO" id="GO:0003678">
    <property type="term" value="F:DNA helicase activity"/>
    <property type="evidence" value="ECO:0007669"/>
    <property type="project" value="InterPro"/>
</dbReference>
<evidence type="ECO:0000256" key="3">
    <source>
        <dbReference type="ARBA" id="ARBA00022741"/>
    </source>
</evidence>
<dbReference type="InterPro" id="IPR043472">
    <property type="entry name" value="Macro_dom-like"/>
</dbReference>
<dbReference type="SMART" id="SM00490">
    <property type="entry name" value="HELICc"/>
    <property type="match status" value="1"/>
</dbReference>
<keyword evidence="10" id="KW-1185">Reference proteome</keyword>
<dbReference type="GO" id="GO:0006281">
    <property type="term" value="P:DNA repair"/>
    <property type="evidence" value="ECO:0007669"/>
    <property type="project" value="InterPro"/>
</dbReference>
<dbReference type="SUPFAM" id="SSF52540">
    <property type="entry name" value="P-loop containing nucleoside triphosphate hydrolases"/>
    <property type="match status" value="2"/>
</dbReference>
<dbReference type="EMBL" id="JWZX01003166">
    <property type="protein sequence ID" value="KOO23699.1"/>
    <property type="molecule type" value="Genomic_DNA"/>
</dbReference>
<accession>A0A0M0JAS6</accession>
<dbReference type="InterPro" id="IPR031053">
    <property type="entry name" value="ALC1"/>
</dbReference>
<evidence type="ECO:0000313" key="9">
    <source>
        <dbReference type="EMBL" id="KOO23699.1"/>
    </source>
</evidence>
<dbReference type="GO" id="GO:0005524">
    <property type="term" value="F:ATP binding"/>
    <property type="evidence" value="ECO:0007669"/>
    <property type="project" value="UniProtKB-KW"/>
</dbReference>
<evidence type="ECO:0000313" key="10">
    <source>
        <dbReference type="Proteomes" id="UP000037460"/>
    </source>
</evidence>
<sequence length="605" mass="64751">MKTTYPADRERTLEWALTRAGEAEEALGKEQYALADLEQPASLTCTLKGYQLDGLRWLAALHACGRSGILADEMGLGKTAQAIAMLALLRSRGVSGPFLVIAPLSTLSGWLEQLRSFCPSLHVAMYTGSATERAAVRRGPLSASSVLLASYEPVLADAPALVASCRFGYAVLDEAHRLKSRASAVYRLKAEHLHLPPKREVTIRVPMTSLQRHWYRAVLEKNRRALGGGANARSLVNVLAALRKCCNHPYLFEGVEPEPFVEGEHLVHAAAKLRMLDRLLVRLWTRGARVLLFSQSTMMLDVLQDYLHLRRWAYERLDGSARAEERWAAVAAFSGPVSGGAGGGSRAGGGGPGRETEPFVFLLSTRAGGLGLNLVAANTVIFYDHDWNPQADAQATDRVHRLGQTRPVLVVRLVCAGTVEEVILRRAHAKLLVSRGLLAEHAADLDVPVPSAAGSGAGAGRSAGVGVSAAGTPSQAAAAEAIRFGLASLSDGDIADAGAGAGVADSIYIFDGVDFAAKQAATPGLHVCLLVVLHRDKRVAYGTPPSLDTVALDTALRRLATAARRCAATVHSPRLSANGSSWYAVERLLRKNMRGVPTSIYYFKR</sequence>
<dbReference type="Gene3D" id="3.40.50.10810">
    <property type="entry name" value="Tandem AAA-ATPase domain"/>
    <property type="match status" value="1"/>
</dbReference>
<dbReference type="PANTHER" id="PTHR47157:SF1">
    <property type="entry name" value="CHROMODOMAIN-HELICASE-DNA-BINDING PROTEIN 1-LIKE"/>
    <property type="match status" value="1"/>
</dbReference>
<dbReference type="CDD" id="cd17919">
    <property type="entry name" value="DEXHc_Snf"/>
    <property type="match status" value="1"/>
</dbReference>
<dbReference type="InterPro" id="IPR001650">
    <property type="entry name" value="Helicase_C-like"/>
</dbReference>
<evidence type="ECO:0000256" key="2">
    <source>
        <dbReference type="ARBA" id="ARBA00007025"/>
    </source>
</evidence>
<evidence type="ECO:0000256" key="6">
    <source>
        <dbReference type="ARBA" id="ARBA00023242"/>
    </source>
</evidence>
<evidence type="ECO:0000259" key="8">
    <source>
        <dbReference type="PROSITE" id="PS51194"/>
    </source>
</evidence>
<feature type="domain" description="Helicase ATP-binding" evidence="7">
    <location>
        <begin position="59"/>
        <end position="230"/>
    </location>
</feature>
<dbReference type="Gene3D" id="3.40.50.300">
    <property type="entry name" value="P-loop containing nucleotide triphosphate hydrolases"/>
    <property type="match status" value="1"/>
</dbReference>
<dbReference type="SMART" id="SM00487">
    <property type="entry name" value="DEXDc"/>
    <property type="match status" value="1"/>
</dbReference>
<dbReference type="Pfam" id="PF00176">
    <property type="entry name" value="SNF2-rel_dom"/>
    <property type="match status" value="2"/>
</dbReference>
<dbReference type="GO" id="GO:0006338">
    <property type="term" value="P:chromatin remodeling"/>
    <property type="evidence" value="ECO:0007669"/>
    <property type="project" value="InterPro"/>
</dbReference>
<dbReference type="InterPro" id="IPR000330">
    <property type="entry name" value="SNF2_N"/>
</dbReference>
<name>A0A0M0JAS6_9EUKA</name>
<dbReference type="AlphaFoldDB" id="A0A0M0JAS6"/>
<dbReference type="PROSITE" id="PS51192">
    <property type="entry name" value="HELICASE_ATP_BIND_1"/>
    <property type="match status" value="1"/>
</dbReference>
<dbReference type="GO" id="GO:0016787">
    <property type="term" value="F:hydrolase activity"/>
    <property type="evidence" value="ECO:0007669"/>
    <property type="project" value="UniProtKB-KW"/>
</dbReference>
<dbReference type="CDD" id="cd18793">
    <property type="entry name" value="SF2_C_SNF"/>
    <property type="match status" value="1"/>
</dbReference>
<dbReference type="InterPro" id="IPR049730">
    <property type="entry name" value="SNF2/RAD54-like_C"/>
</dbReference>
<keyword evidence="4" id="KW-0378">Hydrolase</keyword>
<keyword evidence="6" id="KW-0539">Nucleus</keyword>